<dbReference type="PANTHER" id="PTHR43047:SF9">
    <property type="entry name" value="HISTIDINE KINASE"/>
    <property type="match status" value="1"/>
</dbReference>
<dbReference type="Pfam" id="PF00512">
    <property type="entry name" value="HisKA"/>
    <property type="match status" value="1"/>
</dbReference>
<dbReference type="Gene3D" id="3.30.565.10">
    <property type="entry name" value="Histidine kinase-like ATPase, C-terminal domain"/>
    <property type="match status" value="1"/>
</dbReference>
<feature type="transmembrane region" description="Helical" evidence="8">
    <location>
        <begin position="168"/>
        <end position="187"/>
    </location>
</feature>
<dbReference type="SUPFAM" id="SSF55874">
    <property type="entry name" value="ATPase domain of HSP90 chaperone/DNA topoisomerase II/histidine kinase"/>
    <property type="match status" value="1"/>
</dbReference>
<dbReference type="SUPFAM" id="SSF52172">
    <property type="entry name" value="CheY-like"/>
    <property type="match status" value="1"/>
</dbReference>
<feature type="transmembrane region" description="Helical" evidence="8">
    <location>
        <begin position="63"/>
        <end position="83"/>
    </location>
</feature>
<dbReference type="Gene3D" id="1.10.287.130">
    <property type="match status" value="1"/>
</dbReference>
<dbReference type="PANTHER" id="PTHR43047">
    <property type="entry name" value="TWO-COMPONENT HISTIDINE PROTEIN KINASE"/>
    <property type="match status" value="1"/>
</dbReference>
<keyword evidence="11" id="KW-0547">Nucleotide-binding</keyword>
<evidence type="ECO:0000256" key="8">
    <source>
        <dbReference type="SAM" id="Phobius"/>
    </source>
</evidence>
<dbReference type="SUPFAM" id="SSF47384">
    <property type="entry name" value="Homodimeric domain of signal transducing histidine kinase"/>
    <property type="match status" value="1"/>
</dbReference>
<dbReference type="SMART" id="SM00388">
    <property type="entry name" value="HisKA"/>
    <property type="match status" value="1"/>
</dbReference>
<feature type="transmembrane region" description="Helical" evidence="8">
    <location>
        <begin position="129"/>
        <end position="148"/>
    </location>
</feature>
<dbReference type="RefSeq" id="WP_233391911.1">
    <property type="nucleotide sequence ID" value="NZ_JAJTWT010000004.1"/>
</dbReference>
<evidence type="ECO:0000256" key="6">
    <source>
        <dbReference type="PROSITE-ProRule" id="PRU00169"/>
    </source>
</evidence>
<feature type="domain" description="Histidine kinase" evidence="9">
    <location>
        <begin position="240"/>
        <end position="456"/>
    </location>
</feature>
<protein>
    <recommendedName>
        <fullName evidence="2">histidine kinase</fullName>
        <ecNumber evidence="2">2.7.13.3</ecNumber>
    </recommendedName>
</protein>
<feature type="coiled-coil region" evidence="7">
    <location>
        <begin position="196"/>
        <end position="230"/>
    </location>
</feature>
<keyword evidence="3 6" id="KW-0597">Phosphoprotein</keyword>
<organism evidence="11 12">
    <name type="scientific">Pelomonas caseinilytica</name>
    <dbReference type="NCBI Taxonomy" id="2906763"/>
    <lineage>
        <taxon>Bacteria</taxon>
        <taxon>Pseudomonadati</taxon>
        <taxon>Pseudomonadota</taxon>
        <taxon>Betaproteobacteria</taxon>
        <taxon>Burkholderiales</taxon>
        <taxon>Sphaerotilaceae</taxon>
        <taxon>Roseateles</taxon>
    </lineage>
</organism>
<keyword evidence="12" id="KW-1185">Reference proteome</keyword>
<dbReference type="PRINTS" id="PR00344">
    <property type="entry name" value="BCTRLSENSOR"/>
</dbReference>
<evidence type="ECO:0000256" key="7">
    <source>
        <dbReference type="SAM" id="Coils"/>
    </source>
</evidence>
<evidence type="ECO:0000256" key="2">
    <source>
        <dbReference type="ARBA" id="ARBA00012438"/>
    </source>
</evidence>
<dbReference type="GO" id="GO:0005524">
    <property type="term" value="F:ATP binding"/>
    <property type="evidence" value="ECO:0007669"/>
    <property type="project" value="UniProtKB-KW"/>
</dbReference>
<sequence length="598" mass="64072">MKIGESDRFSAPSWARALIGGEVEREQLVSMFRATPWGWSLGLLGVAILYAEYGRGPEAPETALWLCWIGAVVLVRLAGWTLWLLRGGHMTLSVAWAVFILGSNLAFAACWGSLPLLLGESVSPSSEGILHVTLAAVAIGGATRLAGFDRVTFAFVALVLAPLVLRDFWIGTGFGLLMIIIGLYAGVSGLSLSRALRDAQLERARNADLAARLREELQRGEIARARLEEVGRARTRIFAAANHDLRQPLHAMGLLIQALRSLPGSEEMQSLAERLEGCTEGMGDVVDDLIELTRDNTEPRTPRLAPLALRPLIEDCCRPFVALSSAKGLQLDIEVQDVGVFSDGGMFSRIVANLVSNAVRYTPSGHVRVSTARERTGAVYLHVEDTGIGIAADELPRIFEPFYQVDNPGRDRRRGLGLGLGLATVQRFAAQLHIEVTVHSVPGEGSRFTLRLPRCELPQRIARAGQDAQPAAFAGRRVLAVEDDPAIADALQRLLQAWGCEVVLASSGADALSAAEAMGSPDAVIADLALPGETSGAEVVQRLRERWGDAVPVTFLTGSTGGPAVEAARATGLPLLLKPVAPARLRAFLAQAFATPRP</sequence>
<gene>
    <name evidence="11" type="ORF">LXT12_10870</name>
</gene>
<dbReference type="SMART" id="SM00448">
    <property type="entry name" value="REC"/>
    <property type="match status" value="1"/>
</dbReference>
<dbReference type="EC" id="2.7.13.3" evidence="2"/>
<dbReference type="SMART" id="SM00387">
    <property type="entry name" value="HATPase_c"/>
    <property type="match status" value="1"/>
</dbReference>
<evidence type="ECO:0000259" key="10">
    <source>
        <dbReference type="PROSITE" id="PS50110"/>
    </source>
</evidence>
<keyword evidence="8" id="KW-0472">Membrane</keyword>
<feature type="transmembrane region" description="Helical" evidence="8">
    <location>
        <begin position="95"/>
        <end position="117"/>
    </location>
</feature>
<evidence type="ECO:0000313" key="11">
    <source>
        <dbReference type="EMBL" id="MCE4537751.1"/>
    </source>
</evidence>
<dbReference type="Pfam" id="PF00072">
    <property type="entry name" value="Response_reg"/>
    <property type="match status" value="1"/>
</dbReference>
<dbReference type="InterPro" id="IPR004358">
    <property type="entry name" value="Sig_transdc_His_kin-like_C"/>
</dbReference>
<dbReference type="InterPro" id="IPR003661">
    <property type="entry name" value="HisK_dim/P_dom"/>
</dbReference>
<accession>A0ABS8XFZ2</accession>
<feature type="domain" description="Response regulatory" evidence="10">
    <location>
        <begin position="477"/>
        <end position="593"/>
    </location>
</feature>
<dbReference type="InterPro" id="IPR001789">
    <property type="entry name" value="Sig_transdc_resp-reg_receiver"/>
</dbReference>
<evidence type="ECO:0000313" key="12">
    <source>
        <dbReference type="Proteomes" id="UP001201463"/>
    </source>
</evidence>
<dbReference type="PROSITE" id="PS50109">
    <property type="entry name" value="HIS_KIN"/>
    <property type="match status" value="1"/>
</dbReference>
<keyword evidence="4" id="KW-0808">Transferase</keyword>
<dbReference type="PROSITE" id="PS50110">
    <property type="entry name" value="RESPONSE_REGULATORY"/>
    <property type="match status" value="1"/>
</dbReference>
<dbReference type="EMBL" id="JAJTWT010000004">
    <property type="protein sequence ID" value="MCE4537751.1"/>
    <property type="molecule type" value="Genomic_DNA"/>
</dbReference>
<dbReference type="InterPro" id="IPR011006">
    <property type="entry name" value="CheY-like_superfamily"/>
</dbReference>
<dbReference type="Proteomes" id="UP001201463">
    <property type="component" value="Unassembled WGS sequence"/>
</dbReference>
<evidence type="ECO:0000256" key="4">
    <source>
        <dbReference type="ARBA" id="ARBA00022679"/>
    </source>
</evidence>
<comment type="catalytic activity">
    <reaction evidence="1">
        <text>ATP + protein L-histidine = ADP + protein N-phospho-L-histidine.</text>
        <dbReference type="EC" id="2.7.13.3"/>
    </reaction>
</comment>
<comment type="caution">
    <text evidence="11">The sequence shown here is derived from an EMBL/GenBank/DDBJ whole genome shotgun (WGS) entry which is preliminary data.</text>
</comment>
<dbReference type="Pfam" id="PF02518">
    <property type="entry name" value="HATPase_c"/>
    <property type="match status" value="1"/>
</dbReference>
<dbReference type="CDD" id="cd00082">
    <property type="entry name" value="HisKA"/>
    <property type="match status" value="1"/>
</dbReference>
<keyword evidence="8" id="KW-1133">Transmembrane helix</keyword>
<evidence type="ECO:0000259" key="9">
    <source>
        <dbReference type="PROSITE" id="PS50109"/>
    </source>
</evidence>
<keyword evidence="11" id="KW-0067">ATP-binding</keyword>
<dbReference type="InterPro" id="IPR003594">
    <property type="entry name" value="HATPase_dom"/>
</dbReference>
<keyword evidence="5" id="KW-0418">Kinase</keyword>
<dbReference type="Gene3D" id="3.40.50.2300">
    <property type="match status" value="1"/>
</dbReference>
<evidence type="ECO:0000256" key="3">
    <source>
        <dbReference type="ARBA" id="ARBA00022553"/>
    </source>
</evidence>
<proteinExistence type="predicted"/>
<keyword evidence="8" id="KW-0812">Transmembrane</keyword>
<dbReference type="InterPro" id="IPR036097">
    <property type="entry name" value="HisK_dim/P_sf"/>
</dbReference>
<dbReference type="InterPro" id="IPR005467">
    <property type="entry name" value="His_kinase_dom"/>
</dbReference>
<evidence type="ECO:0000256" key="1">
    <source>
        <dbReference type="ARBA" id="ARBA00000085"/>
    </source>
</evidence>
<evidence type="ECO:0000256" key="5">
    <source>
        <dbReference type="ARBA" id="ARBA00022777"/>
    </source>
</evidence>
<dbReference type="InterPro" id="IPR036890">
    <property type="entry name" value="HATPase_C_sf"/>
</dbReference>
<keyword evidence="7" id="KW-0175">Coiled coil</keyword>
<reference evidence="11 12" key="1">
    <citation type="submission" date="2021-12" db="EMBL/GenBank/DDBJ databases">
        <title>Genome seq of p7.</title>
        <authorList>
            <person name="Seo T."/>
        </authorList>
    </citation>
    <scope>NUCLEOTIDE SEQUENCE [LARGE SCALE GENOMIC DNA]</scope>
    <source>
        <strain evidence="11 12">P7</strain>
    </source>
</reference>
<name>A0ABS8XFZ2_9BURK</name>
<feature type="transmembrane region" description="Helical" evidence="8">
    <location>
        <begin position="34"/>
        <end position="51"/>
    </location>
</feature>
<feature type="modified residue" description="4-aspartylphosphate" evidence="6">
    <location>
        <position position="527"/>
    </location>
</feature>